<sequence>MYLTSSNLGSPTAPNMLPPLEVTLYFHFYRLADWQMGGQSTMANGGLLEFCLPSPYQSQFMPVRPLSLGLEPFWAANGSIVFVDQTTKTFYTPEQVNEIFSCMSSSIPLQQPQLLSSMDSTFQYPMPQLPTFPPQSQMSLGFFSNEVVPSMQLSFDQSAIPEPLASTYFVPDQVRKKTQLKNQRH</sequence>
<name>A0A0R3SPS2_HYMDI</name>
<gene>
    <name evidence="1" type="ORF">HDID_LOCUS6987</name>
</gene>
<dbReference type="Proteomes" id="UP000274504">
    <property type="component" value="Unassembled WGS sequence"/>
</dbReference>
<dbReference type="WBParaSite" id="HDID_0000698901-mRNA-1">
    <property type="protein sequence ID" value="HDID_0000698901-mRNA-1"/>
    <property type="gene ID" value="HDID_0000698901"/>
</dbReference>
<accession>A0A0R3SPS2</accession>
<proteinExistence type="predicted"/>
<reference evidence="3" key="1">
    <citation type="submission" date="2017-02" db="UniProtKB">
        <authorList>
            <consortium name="WormBaseParasite"/>
        </authorList>
    </citation>
    <scope>IDENTIFICATION</scope>
</reference>
<evidence type="ECO:0000313" key="1">
    <source>
        <dbReference type="EMBL" id="VDL59305.1"/>
    </source>
</evidence>
<dbReference type="AlphaFoldDB" id="A0A0R3SPS2"/>
<reference evidence="1 2" key="2">
    <citation type="submission" date="2018-11" db="EMBL/GenBank/DDBJ databases">
        <authorList>
            <consortium name="Pathogen Informatics"/>
        </authorList>
    </citation>
    <scope>NUCLEOTIDE SEQUENCE [LARGE SCALE GENOMIC DNA]</scope>
</reference>
<evidence type="ECO:0000313" key="3">
    <source>
        <dbReference type="WBParaSite" id="HDID_0000698901-mRNA-1"/>
    </source>
</evidence>
<dbReference type="EMBL" id="UYSG01010893">
    <property type="protein sequence ID" value="VDL59305.1"/>
    <property type="molecule type" value="Genomic_DNA"/>
</dbReference>
<protein>
    <submittedName>
        <fullName evidence="3">NAC domain-containing protein</fullName>
    </submittedName>
</protein>
<evidence type="ECO:0000313" key="2">
    <source>
        <dbReference type="Proteomes" id="UP000274504"/>
    </source>
</evidence>
<dbReference type="OrthoDB" id="10542006at2759"/>
<organism evidence="3">
    <name type="scientific">Hymenolepis diminuta</name>
    <name type="common">Rat tapeworm</name>
    <dbReference type="NCBI Taxonomy" id="6216"/>
    <lineage>
        <taxon>Eukaryota</taxon>
        <taxon>Metazoa</taxon>
        <taxon>Spiralia</taxon>
        <taxon>Lophotrochozoa</taxon>
        <taxon>Platyhelminthes</taxon>
        <taxon>Cestoda</taxon>
        <taxon>Eucestoda</taxon>
        <taxon>Cyclophyllidea</taxon>
        <taxon>Hymenolepididae</taxon>
        <taxon>Hymenolepis</taxon>
    </lineage>
</organism>